<evidence type="ECO:0000313" key="5">
    <source>
        <dbReference type="Proteomes" id="UP000837857"/>
    </source>
</evidence>
<dbReference type="InterPro" id="IPR051951">
    <property type="entry name" value="UNC-93_regulatory"/>
</dbReference>
<keyword evidence="3" id="KW-0812">Transmembrane</keyword>
<feature type="region of interest" description="Disordered" evidence="2">
    <location>
        <begin position="178"/>
        <end position="198"/>
    </location>
</feature>
<accession>A0ABN8HPG7</accession>
<dbReference type="InterPro" id="IPR036691">
    <property type="entry name" value="Endo/exonu/phosph_ase_sf"/>
</dbReference>
<dbReference type="SUPFAM" id="SSF56219">
    <property type="entry name" value="DNase I-like"/>
    <property type="match status" value="1"/>
</dbReference>
<evidence type="ECO:0000313" key="4">
    <source>
        <dbReference type="EMBL" id="CAH2034860.1"/>
    </source>
</evidence>
<dbReference type="PANTHER" id="PTHR19444:SF13">
    <property type="entry name" value="PROTEIN UNC-93 HOMOLOG A"/>
    <property type="match status" value="1"/>
</dbReference>
<evidence type="ECO:0000256" key="3">
    <source>
        <dbReference type="SAM" id="Phobius"/>
    </source>
</evidence>
<feature type="compositionally biased region" description="Acidic residues" evidence="2">
    <location>
        <begin position="188"/>
        <end position="198"/>
    </location>
</feature>
<feature type="non-terminal residue" evidence="4">
    <location>
        <position position="205"/>
    </location>
</feature>
<dbReference type="Proteomes" id="UP000837857">
    <property type="component" value="Chromosome 1"/>
</dbReference>
<reference evidence="4" key="1">
    <citation type="submission" date="2022-03" db="EMBL/GenBank/DDBJ databases">
        <authorList>
            <person name="Martin H S."/>
        </authorList>
    </citation>
    <scope>NUCLEOTIDE SEQUENCE</scope>
</reference>
<keyword evidence="5" id="KW-1185">Reference proteome</keyword>
<organism evidence="4 5">
    <name type="scientific">Iphiclides podalirius</name>
    <name type="common">scarce swallowtail</name>
    <dbReference type="NCBI Taxonomy" id="110791"/>
    <lineage>
        <taxon>Eukaryota</taxon>
        <taxon>Metazoa</taxon>
        <taxon>Ecdysozoa</taxon>
        <taxon>Arthropoda</taxon>
        <taxon>Hexapoda</taxon>
        <taxon>Insecta</taxon>
        <taxon>Pterygota</taxon>
        <taxon>Neoptera</taxon>
        <taxon>Endopterygota</taxon>
        <taxon>Lepidoptera</taxon>
        <taxon>Glossata</taxon>
        <taxon>Ditrysia</taxon>
        <taxon>Papilionoidea</taxon>
        <taxon>Papilionidae</taxon>
        <taxon>Papilioninae</taxon>
        <taxon>Iphiclides</taxon>
    </lineage>
</organism>
<name>A0ABN8HPG7_9NEOP</name>
<evidence type="ECO:0000256" key="1">
    <source>
        <dbReference type="ARBA" id="ARBA00009172"/>
    </source>
</evidence>
<comment type="similarity">
    <text evidence="1">Belongs to the unc-93 family.</text>
</comment>
<proteinExistence type="inferred from homology"/>
<feature type="transmembrane region" description="Helical" evidence="3">
    <location>
        <begin position="141"/>
        <end position="161"/>
    </location>
</feature>
<dbReference type="PANTHER" id="PTHR19444">
    <property type="entry name" value="UNC-93 RELATED"/>
    <property type="match status" value="1"/>
</dbReference>
<keyword evidence="3" id="KW-1133">Transmembrane helix</keyword>
<sequence length="205" mass="23068">MRNLKSPPTQKSLQANLHRSKAATAELLQAALDKRVSVALVQEPYVGRNGVIKQHPGIRVIQCTLNRRKPVKAAVIVFGNQLRVIHDPQLVTETEAASSWLYGVLFRRNKEAAFSNYRLWESAGFVVAYAYSTHLCARMKLYVMMVVLLIGFIGYIIVEILHKRKARRLKAIAENPVAAAEAAKQPPEEDDEKDEIDDDIIITHL</sequence>
<evidence type="ECO:0000256" key="2">
    <source>
        <dbReference type="SAM" id="MobiDB-lite"/>
    </source>
</evidence>
<protein>
    <submittedName>
        <fullName evidence="4">Uncharacterized protein</fullName>
    </submittedName>
</protein>
<keyword evidence="3" id="KW-0472">Membrane</keyword>
<dbReference type="EMBL" id="OW152813">
    <property type="protein sequence ID" value="CAH2034860.1"/>
    <property type="molecule type" value="Genomic_DNA"/>
</dbReference>
<dbReference type="Gene3D" id="3.60.10.10">
    <property type="entry name" value="Endonuclease/exonuclease/phosphatase"/>
    <property type="match status" value="1"/>
</dbReference>
<gene>
    <name evidence="4" type="ORF">IPOD504_LOCUS319</name>
</gene>